<evidence type="ECO:0000313" key="13">
    <source>
        <dbReference type="EMBL" id="MDI6447648.1"/>
    </source>
</evidence>
<evidence type="ECO:0000256" key="8">
    <source>
        <dbReference type="ARBA" id="ARBA00051245"/>
    </source>
</evidence>
<dbReference type="RefSeq" id="WP_349243058.1">
    <property type="nucleotide sequence ID" value="NZ_JASCXX010000001.1"/>
</dbReference>
<dbReference type="GO" id="GO:0004715">
    <property type="term" value="F:non-membrane spanning protein tyrosine kinase activity"/>
    <property type="evidence" value="ECO:0007669"/>
    <property type="project" value="UniProtKB-EC"/>
</dbReference>
<keyword evidence="14" id="KW-1185">Reference proteome</keyword>
<feature type="domain" description="AAA" evidence="12">
    <location>
        <begin position="552"/>
        <end position="691"/>
    </location>
</feature>
<keyword evidence="11" id="KW-0472">Membrane</keyword>
<proteinExistence type="inferred from homology"/>
<dbReference type="InterPro" id="IPR025669">
    <property type="entry name" value="AAA_dom"/>
</dbReference>
<evidence type="ECO:0000256" key="7">
    <source>
        <dbReference type="ARBA" id="ARBA00023137"/>
    </source>
</evidence>
<keyword evidence="5" id="KW-0418">Kinase</keyword>
<keyword evidence="11" id="KW-0812">Transmembrane</keyword>
<sequence length="749" mass="83640">MKRNPIPMDVGRGAGRGGPGPGSARIGTAARALTPKEIFGMLRRHIWLVLFMTTLGGAVGGGGWVLVRRYAPLYKAEAILKVLPPVDTDPMEIVAMQVQQDLQYGHRVSLSNLMKRQDSLQALLRSDKVRQTHWFDQKVRGDVRRAVAYLDDNLNAFPHREAEHIIVSMTCGSPKEAALIVNEMARLFVSQHGDTQRQDVNQKLIELTGRRSIVEREIADGERAMQRVREETGLTDLERPAGRYFQHTITLQLNDLELQEHQLSLAIRQLRADIENLRTLAEGPISDQVEYAIQRDPVMISLAQQLALLEGQLSGRRTKFGDSHRVVRQTQELIDEIQQKRNQRRMEIAEQTRRANLYNARDTLRVLEQRQIELQHLRDQALEKQKALDDARARYEQYTKARDERVEMLNQIKTQIEKLRIMLDDPATPKVQVAGWAPEPLEMVLSRHVLLWGPGGTMLGLMLGLGLTFLIEMLNDLVRTPSDVRRFLRLPLLGVIPEANEDRAVDDVDLCHVVRDAPYSLLGECYRRCRTNLDLSGETGLKTLLVGSGAPGDGKTSVACNLAAAFAAKYEKVLLIDANLRQPSLHLAFPRTGSTETGETRRQGLTSVLTGQCDYQAAIRPSGIAGLDLIYAGPPTASPAEVLASHRMKDLIETVARHYDRVIVDSPPVLLVSDVKVLARVADATLLVFNAATTTRGAAQRTLFELQEVGANVVGCVLFGAEAMKGGYFRQQFRAYRKYLKPQLAANSA</sequence>
<evidence type="ECO:0000313" key="14">
    <source>
        <dbReference type="Proteomes" id="UP001431776"/>
    </source>
</evidence>
<evidence type="ECO:0000256" key="9">
    <source>
        <dbReference type="SAM" id="Coils"/>
    </source>
</evidence>
<evidence type="ECO:0000256" key="11">
    <source>
        <dbReference type="SAM" id="Phobius"/>
    </source>
</evidence>
<reference evidence="13" key="1">
    <citation type="submission" date="2023-05" db="EMBL/GenBank/DDBJ databases">
        <title>Anaerotaeda fermentans gen. nov., sp. nov., a novel anaerobic planctomycete of the new family within the order Sedimentisphaerales isolated from Taman Peninsula, Russia.</title>
        <authorList>
            <person name="Khomyakova M.A."/>
            <person name="Merkel A.Y."/>
            <person name="Slobodkin A.I."/>
        </authorList>
    </citation>
    <scope>NUCLEOTIDE SEQUENCE</scope>
    <source>
        <strain evidence="13">M17dextr</strain>
    </source>
</reference>
<evidence type="ECO:0000256" key="2">
    <source>
        <dbReference type="ARBA" id="ARBA00011903"/>
    </source>
</evidence>
<dbReference type="GO" id="GO:0005886">
    <property type="term" value="C:plasma membrane"/>
    <property type="evidence" value="ECO:0007669"/>
    <property type="project" value="TreeGrafter"/>
</dbReference>
<dbReference type="InterPro" id="IPR050445">
    <property type="entry name" value="Bact_polysacc_biosynth/exp"/>
</dbReference>
<dbReference type="SUPFAM" id="SSF52540">
    <property type="entry name" value="P-loop containing nucleoside triphosphate hydrolases"/>
    <property type="match status" value="1"/>
</dbReference>
<gene>
    <name evidence="13" type="ORF">QJ522_01225</name>
</gene>
<keyword evidence="9" id="KW-0175">Coiled coil</keyword>
<dbReference type="GO" id="GO:0005524">
    <property type="term" value="F:ATP binding"/>
    <property type="evidence" value="ECO:0007669"/>
    <property type="project" value="UniProtKB-KW"/>
</dbReference>
<comment type="catalytic activity">
    <reaction evidence="8">
        <text>L-tyrosyl-[protein] + ATP = O-phospho-L-tyrosyl-[protein] + ADP + H(+)</text>
        <dbReference type="Rhea" id="RHEA:10596"/>
        <dbReference type="Rhea" id="RHEA-COMP:10136"/>
        <dbReference type="Rhea" id="RHEA-COMP:20101"/>
        <dbReference type="ChEBI" id="CHEBI:15378"/>
        <dbReference type="ChEBI" id="CHEBI:30616"/>
        <dbReference type="ChEBI" id="CHEBI:46858"/>
        <dbReference type="ChEBI" id="CHEBI:61978"/>
        <dbReference type="ChEBI" id="CHEBI:456216"/>
        <dbReference type="EC" id="2.7.10.2"/>
    </reaction>
</comment>
<evidence type="ECO:0000256" key="6">
    <source>
        <dbReference type="ARBA" id="ARBA00022840"/>
    </source>
</evidence>
<dbReference type="AlphaFoldDB" id="A0AAW6TW51"/>
<dbReference type="CDD" id="cd05387">
    <property type="entry name" value="BY-kinase"/>
    <property type="match status" value="1"/>
</dbReference>
<dbReference type="Pfam" id="PF13614">
    <property type="entry name" value="AAA_31"/>
    <property type="match status" value="1"/>
</dbReference>
<comment type="similarity">
    <text evidence="1">Belongs to the CpsD/CapB family.</text>
</comment>
<protein>
    <recommendedName>
        <fullName evidence="2">non-specific protein-tyrosine kinase</fullName>
        <ecNumber evidence="2">2.7.10.2</ecNumber>
    </recommendedName>
</protein>
<feature type="compositionally biased region" description="Gly residues" evidence="10">
    <location>
        <begin position="12"/>
        <end position="21"/>
    </location>
</feature>
<dbReference type="EC" id="2.7.10.2" evidence="2"/>
<dbReference type="PANTHER" id="PTHR32309:SF13">
    <property type="entry name" value="FERRIC ENTEROBACTIN TRANSPORT PROTEIN FEPE"/>
    <property type="match status" value="1"/>
</dbReference>
<evidence type="ECO:0000256" key="10">
    <source>
        <dbReference type="SAM" id="MobiDB-lite"/>
    </source>
</evidence>
<feature type="coiled-coil region" evidence="9">
    <location>
        <begin position="327"/>
        <end position="401"/>
    </location>
</feature>
<dbReference type="NCBIfam" id="TIGR01007">
    <property type="entry name" value="eps_fam"/>
    <property type="match status" value="1"/>
</dbReference>
<evidence type="ECO:0000256" key="4">
    <source>
        <dbReference type="ARBA" id="ARBA00022741"/>
    </source>
</evidence>
<keyword evidence="11" id="KW-1133">Transmembrane helix</keyword>
<keyword evidence="3 13" id="KW-0808">Transferase</keyword>
<keyword evidence="7" id="KW-0829">Tyrosine-protein kinase</keyword>
<accession>A0AAW6TW51</accession>
<evidence type="ECO:0000256" key="3">
    <source>
        <dbReference type="ARBA" id="ARBA00022679"/>
    </source>
</evidence>
<evidence type="ECO:0000259" key="12">
    <source>
        <dbReference type="Pfam" id="PF13614"/>
    </source>
</evidence>
<dbReference type="InterPro" id="IPR027417">
    <property type="entry name" value="P-loop_NTPase"/>
</dbReference>
<evidence type="ECO:0000256" key="1">
    <source>
        <dbReference type="ARBA" id="ARBA00007316"/>
    </source>
</evidence>
<keyword evidence="4" id="KW-0547">Nucleotide-binding</keyword>
<comment type="caution">
    <text evidence="13">The sequence shown here is derived from an EMBL/GenBank/DDBJ whole genome shotgun (WGS) entry which is preliminary data.</text>
</comment>
<keyword evidence="6" id="KW-0067">ATP-binding</keyword>
<feature type="region of interest" description="Disordered" evidence="10">
    <location>
        <begin position="1"/>
        <end position="25"/>
    </location>
</feature>
<feature type="transmembrane region" description="Helical" evidence="11">
    <location>
        <begin position="46"/>
        <end position="67"/>
    </location>
</feature>
<organism evidence="13 14">
    <name type="scientific">Anaerobaca lacustris</name>
    <dbReference type="NCBI Taxonomy" id="3044600"/>
    <lineage>
        <taxon>Bacteria</taxon>
        <taxon>Pseudomonadati</taxon>
        <taxon>Planctomycetota</taxon>
        <taxon>Phycisphaerae</taxon>
        <taxon>Sedimentisphaerales</taxon>
        <taxon>Anaerobacaceae</taxon>
        <taxon>Anaerobaca</taxon>
    </lineage>
</organism>
<feature type="coiled-coil region" evidence="9">
    <location>
        <begin position="211"/>
        <end position="273"/>
    </location>
</feature>
<dbReference type="InterPro" id="IPR005702">
    <property type="entry name" value="Wzc-like_C"/>
</dbReference>
<dbReference type="PANTHER" id="PTHR32309">
    <property type="entry name" value="TYROSINE-PROTEIN KINASE"/>
    <property type="match status" value="1"/>
</dbReference>
<evidence type="ECO:0000256" key="5">
    <source>
        <dbReference type="ARBA" id="ARBA00022777"/>
    </source>
</evidence>
<dbReference type="Gene3D" id="3.40.50.300">
    <property type="entry name" value="P-loop containing nucleotide triphosphate hydrolases"/>
    <property type="match status" value="1"/>
</dbReference>
<dbReference type="EMBL" id="JASCXX010000001">
    <property type="protein sequence ID" value="MDI6447648.1"/>
    <property type="molecule type" value="Genomic_DNA"/>
</dbReference>
<dbReference type="Proteomes" id="UP001431776">
    <property type="component" value="Unassembled WGS sequence"/>
</dbReference>
<name>A0AAW6TW51_9BACT</name>